<protein>
    <recommendedName>
        <fullName evidence="5">Pectinesterase inhibitor domain-containing protein</fullName>
    </recommendedName>
</protein>
<organism evidence="6 7">
    <name type="scientific">Kalanchoe fedtschenkoi</name>
    <name type="common">Lavender scallops</name>
    <name type="synonym">South American air plant</name>
    <dbReference type="NCBI Taxonomy" id="63787"/>
    <lineage>
        <taxon>Eukaryota</taxon>
        <taxon>Viridiplantae</taxon>
        <taxon>Streptophyta</taxon>
        <taxon>Embryophyta</taxon>
        <taxon>Tracheophyta</taxon>
        <taxon>Spermatophyta</taxon>
        <taxon>Magnoliopsida</taxon>
        <taxon>eudicotyledons</taxon>
        <taxon>Gunneridae</taxon>
        <taxon>Pentapetalae</taxon>
        <taxon>Saxifragales</taxon>
        <taxon>Crassulaceae</taxon>
        <taxon>Kalanchoe</taxon>
    </lineage>
</organism>
<proteinExistence type="inferred from homology"/>
<dbReference type="AlphaFoldDB" id="A0A7N0VDK8"/>
<keyword evidence="2" id="KW-1015">Disulfide bond</keyword>
<dbReference type="InterPro" id="IPR006501">
    <property type="entry name" value="Pectinesterase_inhib_dom"/>
</dbReference>
<evidence type="ECO:0000313" key="7">
    <source>
        <dbReference type="Proteomes" id="UP000594263"/>
    </source>
</evidence>
<sequence length="177" mass="20126">MASYSYLYLYCSWFIIFAIYAMTSPQTVVAQNHLINNICHRTNFVDFCRHALMSDPASAHPDLNLHSLGVIANRLAARNMTSISAQIRHLINNERDAERIQNLRVCGRFYDAADSDVRSMSTYWEGREVSEARVRAIAALHFVGLCRAELLGHEGYPVNNVIMQRLLFIVITIYDAA</sequence>
<dbReference type="PANTHER" id="PTHR35357">
    <property type="entry name" value="OS02G0537100 PROTEIN"/>
    <property type="match status" value="1"/>
</dbReference>
<dbReference type="Gene3D" id="1.20.140.40">
    <property type="entry name" value="Invertase/pectin methylesterase inhibitor family protein"/>
    <property type="match status" value="1"/>
</dbReference>
<dbReference type="SMART" id="SM00856">
    <property type="entry name" value="PMEI"/>
    <property type="match status" value="1"/>
</dbReference>
<comment type="similarity">
    <text evidence="3">Belongs to the PMEI family.</text>
</comment>
<dbReference type="SUPFAM" id="SSF101148">
    <property type="entry name" value="Plant invertase/pectin methylesterase inhibitor"/>
    <property type="match status" value="1"/>
</dbReference>
<keyword evidence="4" id="KW-0812">Transmembrane</keyword>
<dbReference type="Gramene" id="Kaladp0563s0003.1.v1.1">
    <property type="protein sequence ID" value="Kaladp0563s0003.1.v1.1.CDS.1"/>
    <property type="gene ID" value="Kaladp0563s0003.v1.1"/>
</dbReference>
<evidence type="ECO:0000256" key="2">
    <source>
        <dbReference type="ARBA" id="ARBA00023157"/>
    </source>
</evidence>
<dbReference type="InterPro" id="IPR035513">
    <property type="entry name" value="Invertase/methylesterase_inhib"/>
</dbReference>
<dbReference type="GO" id="GO:0004857">
    <property type="term" value="F:enzyme inhibitor activity"/>
    <property type="evidence" value="ECO:0007669"/>
    <property type="project" value="InterPro"/>
</dbReference>
<keyword evidence="1" id="KW-0732">Signal</keyword>
<accession>A0A7N0VDK8</accession>
<dbReference type="EnsemblPlants" id="Kaladp0563s0003.1.v1.1">
    <property type="protein sequence ID" value="Kaladp0563s0003.1.v1.1.CDS.1"/>
    <property type="gene ID" value="Kaladp0563s0003.v1.1"/>
</dbReference>
<dbReference type="PANTHER" id="PTHR35357:SF8">
    <property type="entry name" value="OS01G0111000 PROTEIN"/>
    <property type="match status" value="1"/>
</dbReference>
<evidence type="ECO:0000256" key="3">
    <source>
        <dbReference type="ARBA" id="ARBA00038471"/>
    </source>
</evidence>
<evidence type="ECO:0000259" key="5">
    <source>
        <dbReference type="SMART" id="SM00856"/>
    </source>
</evidence>
<name>A0A7N0VDK8_KALFE</name>
<evidence type="ECO:0000256" key="1">
    <source>
        <dbReference type="ARBA" id="ARBA00022729"/>
    </source>
</evidence>
<evidence type="ECO:0000256" key="4">
    <source>
        <dbReference type="SAM" id="Phobius"/>
    </source>
</evidence>
<evidence type="ECO:0000313" key="6">
    <source>
        <dbReference type="EnsemblPlants" id="Kaladp0563s0003.1.v1.1.CDS.1"/>
    </source>
</evidence>
<keyword evidence="4" id="KW-0472">Membrane</keyword>
<dbReference type="Pfam" id="PF04043">
    <property type="entry name" value="PMEI"/>
    <property type="match status" value="1"/>
</dbReference>
<dbReference type="Proteomes" id="UP000594263">
    <property type="component" value="Unplaced"/>
</dbReference>
<keyword evidence="7" id="KW-1185">Reference proteome</keyword>
<keyword evidence="4" id="KW-1133">Transmembrane helix</keyword>
<feature type="transmembrane region" description="Helical" evidence="4">
    <location>
        <begin position="6"/>
        <end position="23"/>
    </location>
</feature>
<dbReference type="NCBIfam" id="TIGR01614">
    <property type="entry name" value="PME_inhib"/>
    <property type="match status" value="1"/>
</dbReference>
<reference evidence="6" key="1">
    <citation type="submission" date="2021-01" db="UniProtKB">
        <authorList>
            <consortium name="EnsemblPlants"/>
        </authorList>
    </citation>
    <scope>IDENTIFICATION</scope>
</reference>
<feature type="domain" description="Pectinesterase inhibitor" evidence="5">
    <location>
        <begin position="30"/>
        <end position="173"/>
    </location>
</feature>